<keyword evidence="1" id="KW-1185">Reference proteome</keyword>
<sequence length="868" mass="97831">MEYIEKFSKFCSSLALYGIRAVTLRSILLPSSSSVSLFFFIFIRQSSMGSTPESTEATSTNITISGNNGGGIKDSSHPYFLHHFDSPGMNLVNTSFDGRSYGAKDPWDDLEDIFGQSNGAKIYHLQKELSDLIQGSSDIAGYFTKIKRLWDELNTMNTHVKCLWDCSCGGKVKMAKSLQDERLIKFLMGLNDTYASVKSSILMLLPLPTLGHAYSLLMQNEKQRENHKGQKFGNSYFKGKKNNLPRKFQGPVKTNATYSLSEIKEQNAIETVDVNNQLIHEHVSQLVQLLQQVKGGQPVCSNSDVSANVANCAGIAPKTFSKNSHFKLTSWILDSGASKHMSSDPSIFSTIRPLPRPLMVNLPNFCRIKVTHIGDVSIAHNLTLHNALYVPVFEYNLLSVHKIYKQYNYLLIFSAYGYMIHVPSVRIPQGLGDAKGGIYFLGFSSHMSRKSSEQSGVSLPKARLSNHAGYFSVSFPVKVNSNVRLWHLRLGYMPFSAMKNISIQSISSSVSNINYPCSIFPLARQTRLSTKNFFELIHIDTWGPYKITTYYGYMHFFTIVDDYSRGTWTFLLSTKNNAFSVLKNFLFMVERQFNTKVKVIRLDNALELGTSSTACDLFLSQGIIHQTLCVAYPQQNRIVERKHRHLLETSRALLHQSNLSISYRGEYLLTATFLINRFPSKIIQNKTPYEILFGKVPNYDFLKSFGCLYYASTLSHNRDKLGPRAIACIFISYPYGKKGYKLLDINLRKVFVSRDKLGDSISILAFYVDDILLIGNNEGDLAQLKSSLHHEFQIKDLGELHYLLGLETLRETQGLIISQRKFTLEVLDEFDCVHLPSVLSPLDPSCKLNSESGELLSDPLCIVGFLDS</sequence>
<gene>
    <name evidence="2" type="primary">LOC142168857</name>
</gene>
<dbReference type="Proteomes" id="UP000790787">
    <property type="component" value="Chromosome 14"/>
</dbReference>
<evidence type="ECO:0000313" key="2">
    <source>
        <dbReference type="RefSeq" id="XP_075086125.1"/>
    </source>
</evidence>
<reference evidence="2" key="2">
    <citation type="submission" date="2025-08" db="UniProtKB">
        <authorList>
            <consortium name="RefSeq"/>
        </authorList>
    </citation>
    <scope>IDENTIFICATION</scope>
    <source>
        <tissue evidence="2">Leaf</tissue>
    </source>
</reference>
<accession>A0AC58SMC2</accession>
<evidence type="ECO:0000313" key="1">
    <source>
        <dbReference type="Proteomes" id="UP000790787"/>
    </source>
</evidence>
<dbReference type="RefSeq" id="XP_075086125.1">
    <property type="nucleotide sequence ID" value="XM_075230024.1"/>
</dbReference>
<proteinExistence type="predicted"/>
<organism evidence="1 2">
    <name type="scientific">Nicotiana tabacum</name>
    <name type="common">Common tobacco</name>
    <dbReference type="NCBI Taxonomy" id="4097"/>
    <lineage>
        <taxon>Eukaryota</taxon>
        <taxon>Viridiplantae</taxon>
        <taxon>Streptophyta</taxon>
        <taxon>Embryophyta</taxon>
        <taxon>Tracheophyta</taxon>
        <taxon>Spermatophyta</taxon>
        <taxon>Magnoliopsida</taxon>
        <taxon>eudicotyledons</taxon>
        <taxon>Gunneridae</taxon>
        <taxon>Pentapetalae</taxon>
        <taxon>asterids</taxon>
        <taxon>lamiids</taxon>
        <taxon>Solanales</taxon>
        <taxon>Solanaceae</taxon>
        <taxon>Nicotianoideae</taxon>
        <taxon>Nicotianeae</taxon>
        <taxon>Nicotiana</taxon>
    </lineage>
</organism>
<reference evidence="1" key="1">
    <citation type="journal article" date="2014" name="Nat. Commun.">
        <title>The tobacco genome sequence and its comparison with those of tomato and potato.</title>
        <authorList>
            <person name="Sierro N."/>
            <person name="Battey J.N."/>
            <person name="Ouadi S."/>
            <person name="Bakaher N."/>
            <person name="Bovet L."/>
            <person name="Willig A."/>
            <person name="Goepfert S."/>
            <person name="Peitsch M.C."/>
            <person name="Ivanov N.V."/>
        </authorList>
    </citation>
    <scope>NUCLEOTIDE SEQUENCE [LARGE SCALE GENOMIC DNA]</scope>
</reference>
<name>A0AC58SMC2_TOBAC</name>
<protein>
    <submittedName>
        <fullName evidence="2">Uncharacterized protein LOC142168857</fullName>
    </submittedName>
</protein>